<feature type="active site" evidence="9">
    <location>
        <position position="14"/>
    </location>
</feature>
<evidence type="ECO:0000256" key="7">
    <source>
        <dbReference type="ARBA" id="ARBA00022840"/>
    </source>
</evidence>
<dbReference type="RefSeq" id="WP_097776538.1">
    <property type="nucleotide sequence ID" value="NZ_CABMES010000001.1"/>
</dbReference>
<evidence type="ECO:0000313" key="12">
    <source>
        <dbReference type="EMBL" id="PDX59677.1"/>
    </source>
</evidence>
<evidence type="ECO:0000256" key="5">
    <source>
        <dbReference type="ARBA" id="ARBA00022741"/>
    </source>
</evidence>
<dbReference type="Gene3D" id="3.30.70.890">
    <property type="entry name" value="GHMP kinase, C-terminal domain"/>
    <property type="match status" value="1"/>
</dbReference>
<evidence type="ECO:0000256" key="9">
    <source>
        <dbReference type="HAMAP-Rule" id="MF_00061"/>
    </source>
</evidence>
<feature type="domain" description="GHMP kinase N-terminal" evidence="10">
    <location>
        <begin position="68"/>
        <end position="146"/>
    </location>
</feature>
<feature type="domain" description="GHMP kinase C-terminal" evidence="11">
    <location>
        <begin position="202"/>
        <end position="275"/>
    </location>
</feature>
<evidence type="ECO:0000256" key="6">
    <source>
        <dbReference type="ARBA" id="ARBA00022777"/>
    </source>
</evidence>
<dbReference type="SUPFAM" id="SSF55060">
    <property type="entry name" value="GHMP Kinase, C-terminal domain"/>
    <property type="match status" value="1"/>
</dbReference>
<dbReference type="GO" id="GO:0019288">
    <property type="term" value="P:isopentenyl diphosphate biosynthetic process, methylerythritol 4-phosphate pathway"/>
    <property type="evidence" value="ECO:0007669"/>
    <property type="project" value="UniProtKB-UniRule"/>
</dbReference>
<gene>
    <name evidence="9 12" type="primary">ispE</name>
    <name evidence="12" type="ORF">CGS46_01850</name>
</gene>
<dbReference type="SUPFAM" id="SSF54211">
    <property type="entry name" value="Ribosomal protein S5 domain 2-like"/>
    <property type="match status" value="1"/>
</dbReference>
<dbReference type="Gene3D" id="3.30.230.10">
    <property type="match status" value="1"/>
</dbReference>
<keyword evidence="7 9" id="KW-0067">ATP-binding</keyword>
<dbReference type="Pfam" id="PF08544">
    <property type="entry name" value="GHMP_kinases_C"/>
    <property type="match status" value="1"/>
</dbReference>
<dbReference type="EMBL" id="NMTQ01000011">
    <property type="protein sequence ID" value="PDX59677.1"/>
    <property type="molecule type" value="Genomic_DNA"/>
</dbReference>
<organism evidence="12 13">
    <name type="scientific">Faecalibacterium langellae</name>
    <dbReference type="NCBI Taxonomy" id="3435293"/>
    <lineage>
        <taxon>Bacteria</taxon>
        <taxon>Bacillati</taxon>
        <taxon>Bacillota</taxon>
        <taxon>Clostridia</taxon>
        <taxon>Eubacteriales</taxon>
        <taxon>Oscillospiraceae</taxon>
        <taxon>Faecalibacterium</taxon>
    </lineage>
</organism>
<dbReference type="InterPro" id="IPR014721">
    <property type="entry name" value="Ribsml_uS5_D2-typ_fold_subgr"/>
</dbReference>
<dbReference type="Pfam" id="PF00288">
    <property type="entry name" value="GHMP_kinases_N"/>
    <property type="match status" value="1"/>
</dbReference>
<dbReference type="PANTHER" id="PTHR43527">
    <property type="entry name" value="4-DIPHOSPHOCYTIDYL-2-C-METHYL-D-ERYTHRITOL KINASE, CHLOROPLASTIC"/>
    <property type="match status" value="1"/>
</dbReference>
<dbReference type="PANTHER" id="PTHR43527:SF2">
    <property type="entry name" value="4-DIPHOSPHOCYTIDYL-2-C-METHYL-D-ERYTHRITOL KINASE, CHLOROPLASTIC"/>
    <property type="match status" value="1"/>
</dbReference>
<dbReference type="HAMAP" id="MF_00061">
    <property type="entry name" value="IspE"/>
    <property type="match status" value="1"/>
</dbReference>
<dbReference type="UniPathway" id="UPA00056">
    <property type="reaction ID" value="UER00094"/>
</dbReference>
<feature type="binding site" evidence="9">
    <location>
        <begin position="96"/>
        <end position="106"/>
    </location>
    <ligand>
        <name>ATP</name>
        <dbReference type="ChEBI" id="CHEBI:30616"/>
    </ligand>
</feature>
<keyword evidence="6 9" id="KW-0418">Kinase</keyword>
<evidence type="ECO:0000256" key="3">
    <source>
        <dbReference type="ARBA" id="ARBA00017473"/>
    </source>
</evidence>
<keyword evidence="4 9" id="KW-0808">Transferase</keyword>
<sequence length="291" mass="30307">MARFNCVTVLAPAKLNLALDVVGLLPGGYHDLDMTMQAITLYERVVLRRSPYLDLRLPGSLVAPNNKNTAIKAALAFFDYTGLLAGVDITIYKNTPVRAGMAGGSADAAAVLVGMNELYGAHLSMSELCALGAKIGADVPFALMGGTCRVQGVGDFLKALPPVPECWFTVVMPDYGVSTPEAFAAYDKVGSSIHPDCGAQEAAIRAGDLDALCAAAGNALEECSGAKDTGAIKTLLREHGAVTALMTGSGAAVFGVFRDEGAARAAAQAAKRRWKQVYVAQPDRGGARVSR</sequence>
<evidence type="ECO:0000256" key="4">
    <source>
        <dbReference type="ARBA" id="ARBA00022679"/>
    </source>
</evidence>
<name>A0A2A6ZE69_9FIRM</name>
<evidence type="ECO:0000256" key="1">
    <source>
        <dbReference type="ARBA" id="ARBA00009684"/>
    </source>
</evidence>
<dbReference type="NCBIfam" id="TIGR00154">
    <property type="entry name" value="ispE"/>
    <property type="match status" value="1"/>
</dbReference>
<comment type="similarity">
    <text evidence="1 9">Belongs to the GHMP kinase family. IspE subfamily.</text>
</comment>
<evidence type="ECO:0000256" key="2">
    <source>
        <dbReference type="ARBA" id="ARBA00012052"/>
    </source>
</evidence>
<comment type="function">
    <text evidence="9">Catalyzes the phosphorylation of the position 2 hydroxy group of 4-diphosphocytidyl-2C-methyl-D-erythritol.</text>
</comment>
<protein>
    <recommendedName>
        <fullName evidence="3 9">4-diphosphocytidyl-2-C-methyl-D-erythritol kinase</fullName>
        <shortName evidence="9">CMK</shortName>
        <ecNumber evidence="2 9">2.7.1.148</ecNumber>
    </recommendedName>
    <alternativeName>
        <fullName evidence="8 9">4-(cytidine-5'-diphospho)-2-C-methyl-D-erythritol kinase</fullName>
    </alternativeName>
</protein>
<feature type="active site" evidence="9">
    <location>
        <position position="138"/>
    </location>
</feature>
<dbReference type="GO" id="GO:0016114">
    <property type="term" value="P:terpenoid biosynthetic process"/>
    <property type="evidence" value="ECO:0007669"/>
    <property type="project" value="UniProtKB-UniRule"/>
</dbReference>
<dbReference type="PIRSF" id="PIRSF010376">
    <property type="entry name" value="IspE"/>
    <property type="match status" value="1"/>
</dbReference>
<dbReference type="Proteomes" id="UP000220752">
    <property type="component" value="Unassembled WGS sequence"/>
</dbReference>
<comment type="pathway">
    <text evidence="9">Isoprenoid biosynthesis; isopentenyl diphosphate biosynthesis via DXP pathway; isopentenyl diphosphate from 1-deoxy-D-xylulose 5-phosphate: step 3/6.</text>
</comment>
<keyword evidence="13" id="KW-1185">Reference proteome</keyword>
<dbReference type="InterPro" id="IPR006204">
    <property type="entry name" value="GHMP_kinase_N_dom"/>
</dbReference>
<keyword evidence="5 9" id="KW-0547">Nucleotide-binding</keyword>
<dbReference type="GO" id="GO:0005524">
    <property type="term" value="F:ATP binding"/>
    <property type="evidence" value="ECO:0007669"/>
    <property type="project" value="UniProtKB-UniRule"/>
</dbReference>
<comment type="caution">
    <text evidence="12">The sequence shown here is derived from an EMBL/GenBank/DDBJ whole genome shotgun (WGS) entry which is preliminary data.</text>
</comment>
<keyword evidence="9" id="KW-0414">Isoprene biosynthesis</keyword>
<dbReference type="InterPro" id="IPR020568">
    <property type="entry name" value="Ribosomal_Su5_D2-typ_SF"/>
</dbReference>
<proteinExistence type="inferred from homology"/>
<dbReference type="EC" id="2.7.1.148" evidence="2 9"/>
<evidence type="ECO:0000259" key="10">
    <source>
        <dbReference type="Pfam" id="PF00288"/>
    </source>
</evidence>
<evidence type="ECO:0000256" key="8">
    <source>
        <dbReference type="ARBA" id="ARBA00032554"/>
    </source>
</evidence>
<dbReference type="AlphaFoldDB" id="A0A2A6ZE69"/>
<comment type="catalytic activity">
    <reaction evidence="9">
        <text>4-CDP-2-C-methyl-D-erythritol + ATP = 4-CDP-2-C-methyl-D-erythritol 2-phosphate + ADP + H(+)</text>
        <dbReference type="Rhea" id="RHEA:18437"/>
        <dbReference type="ChEBI" id="CHEBI:15378"/>
        <dbReference type="ChEBI" id="CHEBI:30616"/>
        <dbReference type="ChEBI" id="CHEBI:57823"/>
        <dbReference type="ChEBI" id="CHEBI:57919"/>
        <dbReference type="ChEBI" id="CHEBI:456216"/>
        <dbReference type="EC" id="2.7.1.148"/>
    </reaction>
</comment>
<dbReference type="InterPro" id="IPR013750">
    <property type="entry name" value="GHMP_kinase_C_dom"/>
</dbReference>
<dbReference type="GO" id="GO:0050515">
    <property type="term" value="F:4-(cytidine 5'-diphospho)-2-C-methyl-D-erythritol kinase activity"/>
    <property type="evidence" value="ECO:0007669"/>
    <property type="project" value="UniProtKB-UniRule"/>
</dbReference>
<dbReference type="InterPro" id="IPR004424">
    <property type="entry name" value="IspE"/>
</dbReference>
<dbReference type="InterPro" id="IPR036554">
    <property type="entry name" value="GHMP_kinase_C_sf"/>
</dbReference>
<evidence type="ECO:0000259" key="11">
    <source>
        <dbReference type="Pfam" id="PF08544"/>
    </source>
</evidence>
<accession>A0A2A6ZE69</accession>
<evidence type="ECO:0000313" key="13">
    <source>
        <dbReference type="Proteomes" id="UP000220752"/>
    </source>
</evidence>
<reference evidence="12 13" key="1">
    <citation type="journal article" date="2017" name="Front. Microbiol.">
        <title>New Insights into the Diversity of the Genus Faecalibacterium.</title>
        <authorList>
            <person name="Benevides L."/>
            <person name="Burman S."/>
            <person name="Martin R."/>
            <person name="Robert V."/>
            <person name="Thomas M."/>
            <person name="Miquel S."/>
            <person name="Chain F."/>
            <person name="Sokol H."/>
            <person name="Bermudez-Humaran L.G."/>
            <person name="Morrison M."/>
            <person name="Langella P."/>
            <person name="Azevedo V.A."/>
            <person name="Chatel J.M."/>
            <person name="Soares S."/>
        </authorList>
    </citation>
    <scope>NUCLEOTIDE SEQUENCE [LARGE SCALE GENOMIC DNA]</scope>
    <source>
        <strain evidence="13">CNCM I-4540</strain>
    </source>
</reference>